<feature type="transmembrane region" description="Helical" evidence="1">
    <location>
        <begin position="143"/>
        <end position="162"/>
    </location>
</feature>
<dbReference type="Pfam" id="PF13559">
    <property type="entry name" value="DUF4129"/>
    <property type="match status" value="1"/>
</dbReference>
<dbReference type="OrthoDB" id="9804872at2"/>
<feature type="transmembrane region" description="Helical" evidence="1">
    <location>
        <begin position="59"/>
        <end position="78"/>
    </location>
</feature>
<comment type="caution">
    <text evidence="3">The sequence shown here is derived from an EMBL/GenBank/DDBJ whole genome shotgun (WGS) entry which is preliminary data.</text>
</comment>
<dbReference type="Proteomes" id="UP000309676">
    <property type="component" value="Unassembled WGS sequence"/>
</dbReference>
<feature type="transmembrane region" description="Helical" evidence="1">
    <location>
        <begin position="206"/>
        <end position="223"/>
    </location>
</feature>
<dbReference type="SUPFAM" id="SSF54001">
    <property type="entry name" value="Cysteine proteinases"/>
    <property type="match status" value="1"/>
</dbReference>
<dbReference type="SMART" id="SM00460">
    <property type="entry name" value="TGc"/>
    <property type="match status" value="1"/>
</dbReference>
<reference evidence="3 4" key="1">
    <citation type="submission" date="2019-05" db="EMBL/GenBank/DDBJ databases">
        <authorList>
            <person name="Narsing Rao M.P."/>
            <person name="Li W.J."/>
        </authorList>
    </citation>
    <scope>NUCLEOTIDE SEQUENCE [LARGE SCALE GENOMIC DNA]</scope>
    <source>
        <strain evidence="3 4">SYSU_K30003</strain>
    </source>
</reference>
<proteinExistence type="predicted"/>
<dbReference type="InterPro" id="IPR002931">
    <property type="entry name" value="Transglutaminase-like"/>
</dbReference>
<accession>A0A5R9GAM8</accession>
<organism evidence="3 4">
    <name type="scientific">Paenibacillus antri</name>
    <dbReference type="NCBI Taxonomy" id="2582848"/>
    <lineage>
        <taxon>Bacteria</taxon>
        <taxon>Bacillati</taxon>
        <taxon>Bacillota</taxon>
        <taxon>Bacilli</taxon>
        <taxon>Bacillales</taxon>
        <taxon>Paenibacillaceae</taxon>
        <taxon>Paenibacillus</taxon>
    </lineage>
</organism>
<dbReference type="Gene3D" id="3.10.620.30">
    <property type="match status" value="1"/>
</dbReference>
<name>A0A5R9GAM8_9BACL</name>
<dbReference type="RefSeq" id="WP_138194363.1">
    <property type="nucleotide sequence ID" value="NZ_VCIW01000006.1"/>
</dbReference>
<dbReference type="InterPro" id="IPR025403">
    <property type="entry name" value="TgpA-like_C"/>
</dbReference>
<dbReference type="InterPro" id="IPR052901">
    <property type="entry name" value="Bact_TGase-like"/>
</dbReference>
<dbReference type="Pfam" id="PF01841">
    <property type="entry name" value="Transglut_core"/>
    <property type="match status" value="1"/>
</dbReference>
<evidence type="ECO:0000313" key="3">
    <source>
        <dbReference type="EMBL" id="TLS52119.1"/>
    </source>
</evidence>
<dbReference type="AlphaFoldDB" id="A0A5R9GAM8"/>
<dbReference type="PANTHER" id="PTHR42736">
    <property type="entry name" value="PROTEIN-GLUTAMINE GAMMA-GLUTAMYLTRANSFERASE"/>
    <property type="match status" value="1"/>
</dbReference>
<feature type="transmembrane region" description="Helical" evidence="1">
    <location>
        <begin position="90"/>
        <end position="112"/>
    </location>
</feature>
<keyword evidence="1" id="KW-0472">Membrane</keyword>
<evidence type="ECO:0000259" key="2">
    <source>
        <dbReference type="SMART" id="SM00460"/>
    </source>
</evidence>
<dbReference type="PANTHER" id="PTHR42736:SF1">
    <property type="entry name" value="PROTEIN-GLUTAMINE GAMMA-GLUTAMYLTRANSFERASE"/>
    <property type="match status" value="1"/>
</dbReference>
<dbReference type="EMBL" id="VCIW01000006">
    <property type="protein sequence ID" value="TLS52119.1"/>
    <property type="molecule type" value="Genomic_DNA"/>
</dbReference>
<gene>
    <name evidence="3" type="ORF">FE782_12220</name>
</gene>
<evidence type="ECO:0000313" key="4">
    <source>
        <dbReference type="Proteomes" id="UP000309676"/>
    </source>
</evidence>
<evidence type="ECO:0000256" key="1">
    <source>
        <dbReference type="SAM" id="Phobius"/>
    </source>
</evidence>
<dbReference type="InterPro" id="IPR038765">
    <property type="entry name" value="Papain-like_cys_pep_sf"/>
</dbReference>
<keyword evidence="1" id="KW-0812">Transmembrane</keyword>
<keyword evidence="4" id="KW-1185">Reference proteome</keyword>
<sequence>MTTVGSPFLRNLFVTVLLFGLFSEWLRPLASMAEATDMYRLLPFLGALAFYMAIDAGRLHGAIGWPLKLVFTALWIGYWFQPEALSSGRWLLDFPALVLEDASGLLSGVWLVSPETRTLLFLAGWAALAYAVQRIVTERGQALWFVGSTLLFLVLLQLWPGLDTTGGILRSAAFGLLLLTTQHGTKWERLLGNRFAESRGAALSRIAAGALCAAIALGSGYGLSAREPAAVEPVSLERWADWARSAATSRGEGTFASALPAATGYGVDDSRLGRAVSPDDALAFTATTELATYWRGESKDVYTGRGWRSSALGETAATFRAAEAPEGAVVISQQVDVLSRALERNVFAGGQVLRFPELTDDDGARLSDIHLRYDAEDGSYFVGTNAVRLGSYRMETALAASDPSALVADGSPETDISSARYLQLPGSLPQRVRDLARDIVRDVPAHPYLQAVAVQSYLQEHYRYTLETDVPPEGADFVDHFLFDAEEGYCNHFSTAMVVLLRSIGVEARWVKGFAPGTPDPDRPGTYAVRQSDAHSWVEVRFADAGWVPFEATPPASAEGVEAGFAGLGAEPANMLLPQGTVLAAAAAAATATASATASAGDEAETGGGAASAEAWLASARERLRGGLDAAAAAFDAAARRVPREWAAPLGWALAGGATAAAALGAAFALARLVRGAAPGYAAFPAPPQRRRLDRLWRRLYRRHGPRTPEETLRDYAARLPAETPEARAALLELVRRDEAIRYGGGSGRPVSRRWVKDVWRTIAKRAK</sequence>
<feature type="transmembrane region" description="Helical" evidence="1">
    <location>
        <begin position="118"/>
        <end position="136"/>
    </location>
</feature>
<feature type="domain" description="Transglutaminase-like" evidence="2">
    <location>
        <begin position="482"/>
        <end position="554"/>
    </location>
</feature>
<keyword evidence="1" id="KW-1133">Transmembrane helix</keyword>
<protein>
    <submittedName>
        <fullName evidence="3">Transglutaminase domain-containing protein</fullName>
    </submittedName>
</protein>